<reference evidence="2" key="1">
    <citation type="submission" date="2023-08" db="EMBL/GenBank/DDBJ databases">
        <authorList>
            <person name="Chen Y."/>
            <person name="Shah S."/>
            <person name="Dougan E. K."/>
            <person name="Thang M."/>
            <person name="Chan C."/>
        </authorList>
    </citation>
    <scope>NUCLEOTIDE SEQUENCE</scope>
</reference>
<feature type="transmembrane region" description="Helical" evidence="1">
    <location>
        <begin position="354"/>
        <end position="377"/>
    </location>
</feature>
<evidence type="ECO:0000256" key="1">
    <source>
        <dbReference type="SAM" id="Phobius"/>
    </source>
</evidence>
<feature type="transmembrane region" description="Helical" evidence="1">
    <location>
        <begin position="575"/>
        <end position="594"/>
    </location>
</feature>
<dbReference type="Proteomes" id="UP001178507">
    <property type="component" value="Unassembled WGS sequence"/>
</dbReference>
<dbReference type="AlphaFoldDB" id="A0AA36MSC1"/>
<keyword evidence="1" id="KW-1133">Transmembrane helix</keyword>
<gene>
    <name evidence="2" type="ORF">EVOR1521_LOCUS6964</name>
</gene>
<feature type="transmembrane region" description="Helical" evidence="1">
    <location>
        <begin position="737"/>
        <end position="764"/>
    </location>
</feature>
<feature type="transmembrane region" description="Helical" evidence="1">
    <location>
        <begin position="86"/>
        <end position="109"/>
    </location>
</feature>
<sequence length="858" mass="93704">MHAWEAALKVADAAAGQSGFIAGFAYYELSRQSAANAERVPWYPILLLGAFTCSVVCSGITAYLHLQTDECDCEALEERRQRRSYLAVKLAYWCNRMAFYLYCVSMPFMGPVYNPSPPPPTPGIKEIALGYHMLIIGAVAAVLDIIFAVRDCLEPRREAEELSDEVDVNQYQSMDSMGNRALLMVGFIQHASARFVQLQQPPDGREYELYLNSLFPLVVSVGCVCLQLVVYMTFMSTTQLRTSQLSTKAARCLFVLFRISEFFFKLGVFLVLAGASLTGWGCSCPCGGSADYGTAVGPCGASSVPEGACYARVAYVPLTCCVASILLIVFFQCWSRCATHCDEDDGRTDEDSELGGVSVALDSLATVGTLAAGFVMYNITTFNTDVIRGPFPADDRPLFGLNPWGFYFLWANWLAFSMGLGVVVCVQIINARANALETTARKRYLAAVDSMLLPIEIMSLVSLISFVLAFGLLGMAKMAPPRVEGFIASLLFLVLLARQLQKIWTLRKAAEGSERTSVSVCHAFPASVLKGKLDAITGPSMIFGGFAYNGVSFLFRSGTLLAPTYVVGMATSFSSALYLTFTSAIIDFNLARLSPKAKEAFAATLGETLVYARRSYALCLAAFMMAFTVMGYIKLWDYGSPLSEQAVLSWKYGVLQLVGGLLGLSSLWRLRNTIREAARLARNGSDAQEPAGPELCKVRQMLANAKSGSSSTAFQVGNVFYEVLFSGVNLQDPVANFAYFGFAVTTLVLGSIALMISCELFFAIEELSDSLKCALAARLTTHFRLIRILYMASLTTWLCSMFFSSQVKYPELWWASFSWSCGGFVVLASACAWIRCQRTAKFSELSSDSSLDLPSEGS</sequence>
<accession>A0AA36MSC1</accession>
<protein>
    <submittedName>
        <fullName evidence="2">Uncharacterized protein</fullName>
    </submittedName>
</protein>
<feature type="transmembrane region" description="Helical" evidence="1">
    <location>
        <begin position="129"/>
        <end position="149"/>
    </location>
</feature>
<feature type="transmembrane region" description="Helical" evidence="1">
    <location>
        <begin position="313"/>
        <end position="334"/>
    </location>
</feature>
<feature type="transmembrane region" description="Helical" evidence="1">
    <location>
        <begin position="181"/>
        <end position="197"/>
    </location>
</feature>
<feature type="transmembrane region" description="Helical" evidence="1">
    <location>
        <begin position="653"/>
        <end position="670"/>
    </location>
</feature>
<keyword evidence="1" id="KW-0472">Membrane</keyword>
<name>A0AA36MSC1_9DINO</name>
<evidence type="ECO:0000313" key="3">
    <source>
        <dbReference type="Proteomes" id="UP001178507"/>
    </source>
</evidence>
<feature type="transmembrane region" description="Helical" evidence="1">
    <location>
        <begin position="451"/>
        <end position="473"/>
    </location>
</feature>
<feature type="transmembrane region" description="Helical" evidence="1">
    <location>
        <begin position="209"/>
        <end position="231"/>
    </location>
</feature>
<keyword evidence="3" id="KW-1185">Reference proteome</keyword>
<feature type="transmembrane region" description="Helical" evidence="1">
    <location>
        <begin position="535"/>
        <end position="555"/>
    </location>
</feature>
<feature type="transmembrane region" description="Helical" evidence="1">
    <location>
        <begin position="785"/>
        <end position="806"/>
    </location>
</feature>
<keyword evidence="1" id="KW-0812">Transmembrane</keyword>
<organism evidence="2 3">
    <name type="scientific">Effrenium voratum</name>
    <dbReference type="NCBI Taxonomy" id="2562239"/>
    <lineage>
        <taxon>Eukaryota</taxon>
        <taxon>Sar</taxon>
        <taxon>Alveolata</taxon>
        <taxon>Dinophyceae</taxon>
        <taxon>Suessiales</taxon>
        <taxon>Symbiodiniaceae</taxon>
        <taxon>Effrenium</taxon>
    </lineage>
</organism>
<feature type="transmembrane region" description="Helical" evidence="1">
    <location>
        <begin position="615"/>
        <end position="633"/>
    </location>
</feature>
<feature type="transmembrane region" description="Helical" evidence="1">
    <location>
        <begin position="812"/>
        <end position="834"/>
    </location>
</feature>
<comment type="caution">
    <text evidence="2">The sequence shown here is derived from an EMBL/GenBank/DDBJ whole genome shotgun (WGS) entry which is preliminary data.</text>
</comment>
<feature type="transmembrane region" description="Helical" evidence="1">
    <location>
        <begin position="407"/>
        <end position="430"/>
    </location>
</feature>
<feature type="transmembrane region" description="Helical" evidence="1">
    <location>
        <begin position="252"/>
        <end position="273"/>
    </location>
</feature>
<proteinExistence type="predicted"/>
<evidence type="ECO:0000313" key="2">
    <source>
        <dbReference type="EMBL" id="CAJ1378403.1"/>
    </source>
</evidence>
<dbReference type="EMBL" id="CAUJNA010000541">
    <property type="protein sequence ID" value="CAJ1378403.1"/>
    <property type="molecule type" value="Genomic_DNA"/>
</dbReference>
<feature type="transmembrane region" description="Helical" evidence="1">
    <location>
        <begin position="42"/>
        <end position="66"/>
    </location>
</feature>